<dbReference type="Proteomes" id="UP000183487">
    <property type="component" value="Unassembled WGS sequence"/>
</dbReference>
<keyword evidence="3" id="KW-1185">Reference proteome</keyword>
<feature type="transmembrane region" description="Helical" evidence="1">
    <location>
        <begin position="276"/>
        <end position="303"/>
    </location>
</feature>
<reference evidence="3" key="1">
    <citation type="submission" date="2016-10" db="EMBL/GenBank/DDBJ databases">
        <authorList>
            <person name="Varghese N."/>
        </authorList>
    </citation>
    <scope>NUCLEOTIDE SEQUENCE [LARGE SCALE GENOMIC DNA]</scope>
    <source>
        <strain evidence="3">GAS106B</strain>
    </source>
</reference>
<evidence type="ECO:0000256" key="1">
    <source>
        <dbReference type="SAM" id="Phobius"/>
    </source>
</evidence>
<dbReference type="OrthoDB" id="5493434at2"/>
<gene>
    <name evidence="2" type="ORF">SAMN05443245_4754</name>
</gene>
<organism evidence="2 3">
    <name type="scientific">Paraburkholderia fungorum</name>
    <dbReference type="NCBI Taxonomy" id="134537"/>
    <lineage>
        <taxon>Bacteria</taxon>
        <taxon>Pseudomonadati</taxon>
        <taxon>Pseudomonadota</taxon>
        <taxon>Betaproteobacteria</taxon>
        <taxon>Burkholderiales</taxon>
        <taxon>Burkholderiaceae</taxon>
        <taxon>Paraburkholderia</taxon>
    </lineage>
</organism>
<feature type="transmembrane region" description="Helical" evidence="1">
    <location>
        <begin position="244"/>
        <end position="264"/>
    </location>
</feature>
<keyword evidence="1" id="KW-1133">Transmembrane helix</keyword>
<dbReference type="AlphaFoldDB" id="A0A1H1I6X2"/>
<feature type="transmembrane region" description="Helical" evidence="1">
    <location>
        <begin position="82"/>
        <end position="102"/>
    </location>
</feature>
<sequence length="405" mass="43801">MAISEDRSAAEPDTSSDVSGVELSLVRDDLAFRFQRKLGLIPAKGMGTARRAVIFAAITWLPLVIWAVATGRGNSIDGADTLFGHFGIHVRCLVAIPLFIFAEDVAQKSVPPLLRYFVQSGLVPTEKIPLYRALIASVIKLRNGVLPWVLIIGAVIAWSSAGAVFRQFEDISWATAGGEGGAEMTFGGWWFVLVIRPIFTALLLAWLWRACLVCVLTFRLARFPLALVPTHPDRVGGLGFFERIMFVFSPVAFAVSAVTAASFAHEVVYHDVQVMAIKGALVASAVLVTIVFLLPMVPLALVLGSTRRKAMMDYGSLVGHHGRLVHRRWVQGEEIGSPAILDAAELGPVADVQTIYAAVQNMRSFPIGKRGIVAIAVPAVLPMLFVAGMQLPMQGLVLKVLKTLI</sequence>
<accession>A0A1H1I6X2</accession>
<feature type="transmembrane region" description="Helical" evidence="1">
    <location>
        <begin position="188"/>
        <end position="218"/>
    </location>
</feature>
<feature type="transmembrane region" description="Helical" evidence="1">
    <location>
        <begin position="372"/>
        <end position="391"/>
    </location>
</feature>
<dbReference type="EMBL" id="FNKP01000002">
    <property type="protein sequence ID" value="SDR33461.1"/>
    <property type="molecule type" value="Genomic_DNA"/>
</dbReference>
<dbReference type="RefSeq" id="WP_083380060.1">
    <property type="nucleotide sequence ID" value="NZ_FNKP01000002.1"/>
</dbReference>
<proteinExistence type="predicted"/>
<evidence type="ECO:0000313" key="2">
    <source>
        <dbReference type="EMBL" id="SDR33461.1"/>
    </source>
</evidence>
<evidence type="ECO:0000313" key="3">
    <source>
        <dbReference type="Proteomes" id="UP000183487"/>
    </source>
</evidence>
<protein>
    <submittedName>
        <fullName evidence="2">Uncharacterized protein</fullName>
    </submittedName>
</protein>
<name>A0A1H1I6X2_9BURK</name>
<keyword evidence="1" id="KW-0472">Membrane</keyword>
<feature type="transmembrane region" description="Helical" evidence="1">
    <location>
        <begin position="145"/>
        <end position="168"/>
    </location>
</feature>
<keyword evidence="1" id="KW-0812">Transmembrane</keyword>
<feature type="transmembrane region" description="Helical" evidence="1">
    <location>
        <begin position="52"/>
        <end position="70"/>
    </location>
</feature>